<keyword evidence="9 13" id="KW-1133">Transmembrane helix</keyword>
<dbReference type="EMBL" id="VOSW01000011">
    <property type="protein sequence ID" value="KAE8760482.1"/>
    <property type="molecule type" value="Genomic_DNA"/>
</dbReference>
<evidence type="ECO:0000313" key="15">
    <source>
        <dbReference type="EMBL" id="KAE8760482.1"/>
    </source>
</evidence>
<dbReference type="OrthoDB" id="8536275at2"/>
<evidence type="ECO:0000256" key="10">
    <source>
        <dbReference type="ARBA" id="ARBA00023004"/>
    </source>
</evidence>
<organism evidence="15 16">
    <name type="scientific">Paraburkholderia madseniana</name>
    <dbReference type="NCBI Taxonomy" id="2599607"/>
    <lineage>
        <taxon>Bacteria</taxon>
        <taxon>Pseudomonadati</taxon>
        <taxon>Pseudomonadota</taxon>
        <taxon>Betaproteobacteria</taxon>
        <taxon>Burkholderiales</taxon>
        <taxon>Burkholderiaceae</taxon>
        <taxon>Paraburkholderia</taxon>
    </lineage>
</organism>
<feature type="transmembrane region" description="Helical" evidence="13">
    <location>
        <begin position="52"/>
        <end position="73"/>
    </location>
</feature>
<dbReference type="PANTHER" id="PTHR30529:SF1">
    <property type="entry name" value="CYTOCHROME B561 HOMOLOG 2"/>
    <property type="match status" value="1"/>
</dbReference>
<evidence type="ECO:0000256" key="11">
    <source>
        <dbReference type="ARBA" id="ARBA00023136"/>
    </source>
</evidence>
<dbReference type="Pfam" id="PF01292">
    <property type="entry name" value="Ni_hydr_CYTB"/>
    <property type="match status" value="1"/>
</dbReference>
<evidence type="ECO:0000256" key="4">
    <source>
        <dbReference type="ARBA" id="ARBA00022475"/>
    </source>
</evidence>
<dbReference type="GO" id="GO:0022904">
    <property type="term" value="P:respiratory electron transport chain"/>
    <property type="evidence" value="ECO:0007669"/>
    <property type="project" value="InterPro"/>
</dbReference>
<keyword evidence="10" id="KW-0408">Iron</keyword>
<dbReference type="GO" id="GO:0009055">
    <property type="term" value="F:electron transfer activity"/>
    <property type="evidence" value="ECO:0007669"/>
    <property type="project" value="InterPro"/>
</dbReference>
<gene>
    <name evidence="15" type="ORF">FSO04_08065</name>
</gene>
<evidence type="ECO:0000256" key="3">
    <source>
        <dbReference type="ARBA" id="ARBA00022448"/>
    </source>
</evidence>
<reference evidence="15 16" key="1">
    <citation type="journal article" date="2020" name="Int. J. Syst. Evol. Microbiol.">
        <title>Paraburkholderia madseniana sp. nov., a phenolic acid-degrading bacterium isolated from acidic forest soil.</title>
        <authorList>
            <person name="Wilhelm R.C."/>
            <person name="Murphy S.J.L."/>
            <person name="Feriancek N.M."/>
            <person name="Karasz D.C."/>
            <person name="DeRito C.M."/>
            <person name="Newman J.D."/>
            <person name="Buckley D.H."/>
        </authorList>
    </citation>
    <scope>NUCLEOTIDE SEQUENCE [LARGE SCALE GENOMIC DNA]</scope>
    <source>
        <strain evidence="15 16">RP11</strain>
    </source>
</reference>
<protein>
    <recommendedName>
        <fullName evidence="14">Cytochrome b561 bacterial/Ni-hydrogenase domain-containing protein</fullName>
    </recommendedName>
</protein>
<dbReference type="SUPFAM" id="SSF81342">
    <property type="entry name" value="Transmembrane di-heme cytochromes"/>
    <property type="match status" value="1"/>
</dbReference>
<evidence type="ECO:0000256" key="6">
    <source>
        <dbReference type="ARBA" id="ARBA00022692"/>
    </source>
</evidence>
<name>A0A6N6WIL0_9BURK</name>
<dbReference type="PANTHER" id="PTHR30529">
    <property type="entry name" value="CYTOCHROME B561"/>
    <property type="match status" value="1"/>
</dbReference>
<keyword evidence="11 13" id="KW-0472">Membrane</keyword>
<dbReference type="GO" id="GO:0020037">
    <property type="term" value="F:heme binding"/>
    <property type="evidence" value="ECO:0007669"/>
    <property type="project" value="TreeGrafter"/>
</dbReference>
<evidence type="ECO:0000313" key="16">
    <source>
        <dbReference type="Proteomes" id="UP000463700"/>
    </source>
</evidence>
<dbReference type="InterPro" id="IPR052168">
    <property type="entry name" value="Cytochrome_b561_oxidase"/>
</dbReference>
<evidence type="ECO:0000256" key="7">
    <source>
        <dbReference type="ARBA" id="ARBA00022723"/>
    </source>
</evidence>
<dbReference type="InterPro" id="IPR011577">
    <property type="entry name" value="Cyt_b561_bac/Ni-Hgenase"/>
</dbReference>
<dbReference type="RefSeq" id="WP_154559167.1">
    <property type="nucleotide sequence ID" value="NZ_VOSW01000011.1"/>
</dbReference>
<keyword evidence="7" id="KW-0479">Metal-binding</keyword>
<dbReference type="GO" id="GO:0005886">
    <property type="term" value="C:plasma membrane"/>
    <property type="evidence" value="ECO:0007669"/>
    <property type="project" value="UniProtKB-SubCell"/>
</dbReference>
<proteinExistence type="inferred from homology"/>
<comment type="subcellular location">
    <subcellularLocation>
        <location evidence="2">Cell membrane</location>
        <topology evidence="2">Multi-pass membrane protein</topology>
    </subcellularLocation>
</comment>
<dbReference type="Proteomes" id="UP000463700">
    <property type="component" value="Unassembled WGS sequence"/>
</dbReference>
<keyword evidence="8" id="KW-0249">Electron transport</keyword>
<comment type="similarity">
    <text evidence="12">Belongs to the cytochrome b561 family.</text>
</comment>
<dbReference type="AlphaFoldDB" id="A0A6N6WIL0"/>
<keyword evidence="4" id="KW-1003">Cell membrane</keyword>
<keyword evidence="5" id="KW-0349">Heme</keyword>
<keyword evidence="3" id="KW-0813">Transport</keyword>
<comment type="caution">
    <text evidence="15">The sequence shown here is derived from an EMBL/GenBank/DDBJ whole genome shotgun (WGS) entry which is preliminary data.</text>
</comment>
<evidence type="ECO:0000256" key="8">
    <source>
        <dbReference type="ARBA" id="ARBA00022982"/>
    </source>
</evidence>
<dbReference type="InterPro" id="IPR016174">
    <property type="entry name" value="Di-haem_cyt_TM"/>
</dbReference>
<evidence type="ECO:0000256" key="12">
    <source>
        <dbReference type="ARBA" id="ARBA00037975"/>
    </source>
</evidence>
<evidence type="ECO:0000256" key="1">
    <source>
        <dbReference type="ARBA" id="ARBA00001970"/>
    </source>
</evidence>
<evidence type="ECO:0000256" key="13">
    <source>
        <dbReference type="SAM" id="Phobius"/>
    </source>
</evidence>
<feature type="transmembrane region" description="Helical" evidence="13">
    <location>
        <begin position="110"/>
        <end position="131"/>
    </location>
</feature>
<sequence length="147" mass="16146">MSFSRTVAHQSRTIGRVSCPYRNSSEVIPEGLACWQSTGNRSRVLSPSIPRWQAYSASVLHGTLYVLLFLVPLAGYVHRLAGAHPVSFFGLVDMPVFIGRDEPLRLLTDTLHRGLVPTLALLMIAHIAAALKHKFIDRDGVAGRMGI</sequence>
<feature type="domain" description="Cytochrome b561 bacterial/Ni-hydrogenase" evidence="14">
    <location>
        <begin position="50"/>
        <end position="145"/>
    </location>
</feature>
<evidence type="ECO:0000256" key="5">
    <source>
        <dbReference type="ARBA" id="ARBA00022617"/>
    </source>
</evidence>
<evidence type="ECO:0000256" key="2">
    <source>
        <dbReference type="ARBA" id="ARBA00004651"/>
    </source>
</evidence>
<comment type="cofactor">
    <cofactor evidence="1">
        <name>heme b</name>
        <dbReference type="ChEBI" id="CHEBI:60344"/>
    </cofactor>
</comment>
<evidence type="ECO:0000256" key="9">
    <source>
        <dbReference type="ARBA" id="ARBA00022989"/>
    </source>
</evidence>
<evidence type="ECO:0000259" key="14">
    <source>
        <dbReference type="Pfam" id="PF01292"/>
    </source>
</evidence>
<dbReference type="GO" id="GO:0046872">
    <property type="term" value="F:metal ion binding"/>
    <property type="evidence" value="ECO:0007669"/>
    <property type="project" value="UniProtKB-KW"/>
</dbReference>
<keyword evidence="6 13" id="KW-0812">Transmembrane</keyword>
<accession>A0A6N6WIL0</accession>